<proteinExistence type="predicted"/>
<accession>A0AA40M393</accession>
<dbReference type="GO" id="GO:0004519">
    <property type="term" value="F:endonuclease activity"/>
    <property type="evidence" value="ECO:0007669"/>
    <property type="project" value="UniProtKB-KW"/>
</dbReference>
<dbReference type="Pfam" id="PF05866">
    <property type="entry name" value="RusA"/>
    <property type="match status" value="1"/>
</dbReference>
<dbReference type="GO" id="GO:0006281">
    <property type="term" value="P:DNA repair"/>
    <property type="evidence" value="ECO:0007669"/>
    <property type="project" value="InterPro"/>
</dbReference>
<evidence type="ECO:0000313" key="1">
    <source>
        <dbReference type="EMBL" id="KEI16855.1"/>
    </source>
</evidence>
<dbReference type="GO" id="GO:0000287">
    <property type="term" value="F:magnesium ion binding"/>
    <property type="evidence" value="ECO:0007669"/>
    <property type="project" value="InterPro"/>
</dbReference>
<keyword evidence="1" id="KW-0540">Nuclease</keyword>
<dbReference type="SUPFAM" id="SSF103084">
    <property type="entry name" value="Holliday junction resolvase RusA"/>
    <property type="match status" value="1"/>
</dbReference>
<dbReference type="Gene3D" id="3.30.1330.70">
    <property type="entry name" value="Holliday junction resolvase RusA"/>
    <property type="match status" value="1"/>
</dbReference>
<sequence>MIELVVPGEPMGKQRPRLSKFGTYTPTKTVNYETFVKEMYVINRLPMLNGYIAANITAFYKIPKSTSNKKKEQMLNNLILPDKKPDVDNIAKIICDALNGLAYEDDKQIVSLKVNKFYGTEPKVVVQLEEV</sequence>
<name>A0AA40M393_CLONO</name>
<keyword evidence="1" id="KW-0255">Endonuclease</keyword>
<dbReference type="RefSeq" id="WP_080965308.1">
    <property type="nucleotide sequence ID" value="NZ_JENW01000041.1"/>
</dbReference>
<dbReference type="AlphaFoldDB" id="A0AA40M393"/>
<protein>
    <submittedName>
        <fullName evidence="1">Endonuclease</fullName>
    </submittedName>
</protein>
<dbReference type="Proteomes" id="UP000027770">
    <property type="component" value="Unassembled WGS sequence"/>
</dbReference>
<dbReference type="EMBL" id="JENW01000041">
    <property type="protein sequence ID" value="KEI16855.1"/>
    <property type="molecule type" value="Genomic_DNA"/>
</dbReference>
<comment type="caution">
    <text evidence="1">The sequence shown here is derived from an EMBL/GenBank/DDBJ whole genome shotgun (WGS) entry which is preliminary data.</text>
</comment>
<dbReference type="InterPro" id="IPR008822">
    <property type="entry name" value="Endonuclease_RusA-like"/>
</dbReference>
<organism evidence="1 2">
    <name type="scientific">Clostridium novyi B str. ATCC 27606</name>
    <dbReference type="NCBI Taxonomy" id="1443123"/>
    <lineage>
        <taxon>Bacteria</taxon>
        <taxon>Bacillati</taxon>
        <taxon>Bacillota</taxon>
        <taxon>Clostridia</taxon>
        <taxon>Eubacteriales</taxon>
        <taxon>Clostridiaceae</taxon>
        <taxon>Clostridium</taxon>
    </lineage>
</organism>
<evidence type="ECO:0000313" key="2">
    <source>
        <dbReference type="Proteomes" id="UP000027770"/>
    </source>
</evidence>
<gene>
    <name evidence="1" type="ORF">Z959_08450</name>
</gene>
<dbReference type="GO" id="GO:0006310">
    <property type="term" value="P:DNA recombination"/>
    <property type="evidence" value="ECO:0007669"/>
    <property type="project" value="InterPro"/>
</dbReference>
<reference evidence="1 2" key="1">
    <citation type="submission" date="2014-02" db="EMBL/GenBank/DDBJ databases">
        <title>Plasmidome dynamics in the species complex Clostridium novyi sensu lato converts strains of independent lineages into distinctly different pathogens.</title>
        <authorList>
            <person name="Skarin H."/>
            <person name="Segerman B."/>
        </authorList>
    </citation>
    <scope>NUCLEOTIDE SEQUENCE [LARGE SCALE GENOMIC DNA]</scope>
    <source>
        <strain evidence="1 2">ATCC 27606</strain>
    </source>
</reference>
<keyword evidence="1" id="KW-0378">Hydrolase</keyword>
<keyword evidence="2" id="KW-1185">Reference proteome</keyword>
<dbReference type="InterPro" id="IPR036614">
    <property type="entry name" value="RusA-like_sf"/>
</dbReference>